<comment type="caution">
    <text evidence="1">The sequence shown here is derived from an EMBL/GenBank/DDBJ whole genome shotgun (WGS) entry which is preliminary data.</text>
</comment>
<keyword evidence="2" id="KW-1185">Reference proteome</keyword>
<organism evidence="1 2">
    <name type="scientific">Chitinophaga dinghuensis</name>
    <dbReference type="NCBI Taxonomy" id="1539050"/>
    <lineage>
        <taxon>Bacteria</taxon>
        <taxon>Pseudomonadati</taxon>
        <taxon>Bacteroidota</taxon>
        <taxon>Chitinophagia</taxon>
        <taxon>Chitinophagales</taxon>
        <taxon>Chitinophagaceae</taxon>
        <taxon>Chitinophaga</taxon>
    </lineage>
</organism>
<proteinExistence type="predicted"/>
<evidence type="ECO:0000313" key="2">
    <source>
        <dbReference type="Proteomes" id="UP000249819"/>
    </source>
</evidence>
<dbReference type="EMBL" id="QLMA01000006">
    <property type="protein sequence ID" value="RAJ79014.1"/>
    <property type="molecule type" value="Genomic_DNA"/>
</dbReference>
<protein>
    <submittedName>
        <fullName evidence="1">Uncharacterized protein</fullName>
    </submittedName>
</protein>
<evidence type="ECO:0000313" key="1">
    <source>
        <dbReference type="EMBL" id="RAJ79014.1"/>
    </source>
</evidence>
<sequence>MSQIAAKSTIFLYKNILTYIDLRRTTLIGPTTAPTFLELNYLIFPGLISFNL</sequence>
<name>A0A327VW07_9BACT</name>
<accession>A0A327VW07</accession>
<dbReference type="Proteomes" id="UP000249819">
    <property type="component" value="Unassembled WGS sequence"/>
</dbReference>
<gene>
    <name evidence="1" type="ORF">CLV59_10674</name>
</gene>
<dbReference type="AlphaFoldDB" id="A0A327VW07"/>
<reference evidence="1 2" key="1">
    <citation type="submission" date="2018-06" db="EMBL/GenBank/DDBJ databases">
        <title>Genomic Encyclopedia of Archaeal and Bacterial Type Strains, Phase II (KMG-II): from individual species to whole genera.</title>
        <authorList>
            <person name="Goeker M."/>
        </authorList>
    </citation>
    <scope>NUCLEOTIDE SEQUENCE [LARGE SCALE GENOMIC DNA]</scope>
    <source>
        <strain evidence="1 2">DSM 29821</strain>
    </source>
</reference>